<dbReference type="AlphaFoldDB" id="A0A2I1HA42"/>
<protein>
    <submittedName>
        <fullName evidence="1">Uncharacterized protein</fullName>
    </submittedName>
</protein>
<sequence length="58" mass="7204">MSFGHFKNFQERFLRTSFLDFQARVLWAGKRLDYLLDFQERLIKIFRREFELRIIGGF</sequence>
<gene>
    <name evidence="1" type="ORF">RhiirA4_475414</name>
</gene>
<accession>A0A2I1HA42</accession>
<keyword evidence="2" id="KW-1185">Reference proteome</keyword>
<name>A0A2I1HA42_9GLOM</name>
<dbReference type="Proteomes" id="UP000234323">
    <property type="component" value="Unassembled WGS sequence"/>
</dbReference>
<comment type="caution">
    <text evidence="1">The sequence shown here is derived from an EMBL/GenBank/DDBJ whole genome shotgun (WGS) entry which is preliminary data.</text>
</comment>
<reference evidence="1 2" key="1">
    <citation type="submission" date="2015-10" db="EMBL/GenBank/DDBJ databases">
        <title>Genome analyses suggest a sexual origin of heterokaryosis in a supposedly ancient asexual fungus.</title>
        <authorList>
            <person name="Ropars J."/>
            <person name="Sedzielewska K."/>
            <person name="Noel J."/>
            <person name="Charron P."/>
            <person name="Farinelli L."/>
            <person name="Marton T."/>
            <person name="Kruger M."/>
            <person name="Pelin A."/>
            <person name="Brachmann A."/>
            <person name="Corradi N."/>
        </authorList>
    </citation>
    <scope>NUCLEOTIDE SEQUENCE [LARGE SCALE GENOMIC DNA]</scope>
    <source>
        <strain evidence="1 2">A4</strain>
    </source>
</reference>
<evidence type="ECO:0000313" key="1">
    <source>
        <dbReference type="EMBL" id="PKY55744.1"/>
    </source>
</evidence>
<evidence type="ECO:0000313" key="2">
    <source>
        <dbReference type="Proteomes" id="UP000234323"/>
    </source>
</evidence>
<dbReference type="EMBL" id="LLXI01001948">
    <property type="protein sequence ID" value="PKY55744.1"/>
    <property type="molecule type" value="Genomic_DNA"/>
</dbReference>
<organism evidence="1 2">
    <name type="scientific">Rhizophagus irregularis</name>
    <dbReference type="NCBI Taxonomy" id="588596"/>
    <lineage>
        <taxon>Eukaryota</taxon>
        <taxon>Fungi</taxon>
        <taxon>Fungi incertae sedis</taxon>
        <taxon>Mucoromycota</taxon>
        <taxon>Glomeromycotina</taxon>
        <taxon>Glomeromycetes</taxon>
        <taxon>Glomerales</taxon>
        <taxon>Glomeraceae</taxon>
        <taxon>Rhizophagus</taxon>
    </lineage>
</organism>
<proteinExistence type="predicted"/>